<dbReference type="Gene3D" id="1.20.1090.10">
    <property type="entry name" value="Dehydroquinate synthase-like - alpha domain"/>
    <property type="match status" value="1"/>
</dbReference>
<name>A0A7G9RW71_9FIRM</name>
<evidence type="ECO:0000259" key="2">
    <source>
        <dbReference type="Pfam" id="PF00465"/>
    </source>
</evidence>
<keyword evidence="1" id="KW-0560">Oxidoreductase</keyword>
<proteinExistence type="predicted"/>
<dbReference type="InterPro" id="IPR039697">
    <property type="entry name" value="Alcohol_dehydrogenase_Fe"/>
</dbReference>
<gene>
    <name evidence="4" type="ORF">H9L01_05490</name>
</gene>
<feature type="domain" description="Alcohol dehydrogenase iron-type/glycerol dehydrogenase GldA" evidence="2">
    <location>
        <begin position="7"/>
        <end position="180"/>
    </location>
</feature>
<dbReference type="Gene3D" id="3.40.50.1970">
    <property type="match status" value="1"/>
</dbReference>
<dbReference type="FunFam" id="3.40.50.1970:FF:000003">
    <property type="entry name" value="Alcohol dehydrogenase, iron-containing"/>
    <property type="match status" value="1"/>
</dbReference>
<dbReference type="GO" id="GO:0004022">
    <property type="term" value="F:alcohol dehydrogenase (NAD+) activity"/>
    <property type="evidence" value="ECO:0007669"/>
    <property type="project" value="TreeGrafter"/>
</dbReference>
<dbReference type="Proteomes" id="UP000515928">
    <property type="component" value="Chromosome"/>
</dbReference>
<evidence type="ECO:0000313" key="4">
    <source>
        <dbReference type="EMBL" id="QNN59846.1"/>
    </source>
</evidence>
<dbReference type="InterPro" id="IPR018211">
    <property type="entry name" value="ADH_Fe_CS"/>
</dbReference>
<dbReference type="Pfam" id="PF25137">
    <property type="entry name" value="ADH_Fe_C"/>
    <property type="match status" value="1"/>
</dbReference>
<dbReference type="PANTHER" id="PTHR11496:SF83">
    <property type="entry name" value="HYDROXYACID-OXOACID TRANSHYDROGENASE, MITOCHONDRIAL"/>
    <property type="match status" value="1"/>
</dbReference>
<dbReference type="GO" id="GO:0046872">
    <property type="term" value="F:metal ion binding"/>
    <property type="evidence" value="ECO:0007669"/>
    <property type="project" value="InterPro"/>
</dbReference>
<reference evidence="4 5" key="1">
    <citation type="submission" date="2020-08" db="EMBL/GenBank/DDBJ databases">
        <title>Genome sequence of Erysipelothrix inopinata DSM 15511T.</title>
        <authorList>
            <person name="Hyun D.-W."/>
            <person name="Bae J.-W."/>
        </authorList>
    </citation>
    <scope>NUCLEOTIDE SEQUENCE [LARGE SCALE GENOMIC DNA]</scope>
    <source>
        <strain evidence="4 5">DSM 15511</strain>
    </source>
</reference>
<evidence type="ECO:0000256" key="1">
    <source>
        <dbReference type="ARBA" id="ARBA00023002"/>
    </source>
</evidence>
<organism evidence="4 5">
    <name type="scientific">Erysipelothrix inopinata</name>
    <dbReference type="NCBI Taxonomy" id="225084"/>
    <lineage>
        <taxon>Bacteria</taxon>
        <taxon>Bacillati</taxon>
        <taxon>Bacillota</taxon>
        <taxon>Erysipelotrichia</taxon>
        <taxon>Erysipelotrichales</taxon>
        <taxon>Erysipelotrichaceae</taxon>
        <taxon>Erysipelothrix</taxon>
    </lineage>
</organism>
<dbReference type="EMBL" id="CP060715">
    <property type="protein sequence ID" value="QNN59846.1"/>
    <property type="molecule type" value="Genomic_DNA"/>
</dbReference>
<dbReference type="RefSeq" id="WP_187532980.1">
    <property type="nucleotide sequence ID" value="NZ_CBCSHU010000002.1"/>
</dbReference>
<dbReference type="SUPFAM" id="SSF56796">
    <property type="entry name" value="Dehydroquinate synthase-like"/>
    <property type="match status" value="1"/>
</dbReference>
<evidence type="ECO:0000259" key="3">
    <source>
        <dbReference type="Pfam" id="PF25137"/>
    </source>
</evidence>
<protein>
    <submittedName>
        <fullName evidence="4">Iron-containing alcohol dehydrogenase</fullName>
    </submittedName>
</protein>
<keyword evidence="5" id="KW-1185">Reference proteome</keyword>
<dbReference type="InterPro" id="IPR056798">
    <property type="entry name" value="ADH_Fe_C"/>
</dbReference>
<dbReference type="PANTHER" id="PTHR11496">
    <property type="entry name" value="ALCOHOL DEHYDROGENASE"/>
    <property type="match status" value="1"/>
</dbReference>
<accession>A0A7G9RW71</accession>
<dbReference type="InterPro" id="IPR001670">
    <property type="entry name" value="ADH_Fe/GldA"/>
</dbReference>
<feature type="domain" description="Fe-containing alcohol dehydrogenase-like C-terminal" evidence="3">
    <location>
        <begin position="191"/>
        <end position="364"/>
    </location>
</feature>
<dbReference type="KEGG" id="eio:H9L01_05490"/>
<dbReference type="PROSITE" id="PS00913">
    <property type="entry name" value="ADH_IRON_1"/>
    <property type="match status" value="1"/>
</dbReference>
<evidence type="ECO:0000313" key="5">
    <source>
        <dbReference type="Proteomes" id="UP000515928"/>
    </source>
</evidence>
<dbReference type="AlphaFoldDB" id="A0A7G9RW71"/>
<sequence length="373" mass="40725">MTRYYQPTQIHFGPKKTECIGEITKKYGNKALLISSADEPLQPLYTRVKSKLDESGIVVTHFTGVVPNPTVDSVEEVLKLVEDTDIDVVVVVGGGSAIDTAKAFVFKSAHPELSWDTIFENFGSPVPEYEPLDNPFPIVAIPTTSGTGSHVTQAAVLSFGSDKLTLFHQDLFSQEAIIDPELTTTLPKRMTAATAFDTFTHAFESYVSPRANDFTRHDSIEAMKRVLNALPKVLDDPTSISLRTELSVADSLGGRALANAGASTPHPLSEIIGGITGAVHGEALACVYPAFIKYGMDMFPNQFEVIAQLFGSGKHAEDLEALVRDFLVEIGLTRSLDDFITQPNQREQITSHPALDHLPFGNKEYFVKILNES</sequence>
<dbReference type="Pfam" id="PF00465">
    <property type="entry name" value="Fe-ADH"/>
    <property type="match status" value="1"/>
</dbReference>